<dbReference type="PANTHER" id="PTHR42713">
    <property type="entry name" value="HISTIDINE KINASE-RELATED"/>
    <property type="match status" value="1"/>
</dbReference>
<dbReference type="Pfam" id="PF00072">
    <property type="entry name" value="Response_reg"/>
    <property type="match status" value="1"/>
</dbReference>
<dbReference type="Gene3D" id="3.40.50.2300">
    <property type="match status" value="1"/>
</dbReference>
<dbReference type="InterPro" id="IPR018060">
    <property type="entry name" value="HTH_AraC"/>
</dbReference>
<dbReference type="SUPFAM" id="SSF52172">
    <property type="entry name" value="CheY-like"/>
    <property type="match status" value="1"/>
</dbReference>
<keyword evidence="12" id="KW-1185">Reference proteome</keyword>
<evidence type="ECO:0000256" key="2">
    <source>
        <dbReference type="ARBA" id="ARBA00022490"/>
    </source>
</evidence>
<sequence length="501" mass="56394">MLKAVVFDDEYIVLEGLRSMIDWQRYGIELAGTAGDGLTALQMLRDEAPDIVLTDIRMPGMDGLQLIETAAKELPDTMFLIFSGFNEFEYVKRAIGLGVVDYLDKPITVSKIEDALLKAIERIAKQQEFSALKVKWEASRAQLLEKATLDLLLTGAKAVDQWKEAFGPDAARVVGLTVLAFAEAHPGVPEHPTYRIVDVTNGEERLSVAFHYALPPEFLWERLFEMSNQASSAFGTGKLYLSLSEAPNSYREALRALRYGRFLEENGWTRIEDVEGNEPLPADLSKHEEAVIVSLRTGDREGLSKALDGFEAWVEAQKPDPDQVEQEILKLVYLGRKIAEESGKNLRKLEAVGHGQLSAMHTREDMFRWLRSRLDGLLSLTPEPRPATKHPAIEKALSYLEEQYGQDVSLQELAEHVGLNPTYFSLLFKEEVGITYIKHLTRIRMEKAKTMLREGMRVGEVSEKVGYLNYRHFTEIFKKSVGVTPGQYRESFHPACKGGVS</sequence>
<dbReference type="RefSeq" id="WP_213528632.1">
    <property type="nucleotide sequence ID" value="NZ_BOVJ01000064.1"/>
</dbReference>
<dbReference type="InterPro" id="IPR011006">
    <property type="entry name" value="CheY-like_superfamily"/>
</dbReference>
<dbReference type="PROSITE" id="PS00041">
    <property type="entry name" value="HTH_ARAC_FAMILY_1"/>
    <property type="match status" value="1"/>
</dbReference>
<keyword evidence="3 8" id="KW-0597">Phosphoprotein</keyword>
<dbReference type="InterPro" id="IPR018062">
    <property type="entry name" value="HTH_AraC-typ_CS"/>
</dbReference>
<evidence type="ECO:0000256" key="3">
    <source>
        <dbReference type="ARBA" id="ARBA00022553"/>
    </source>
</evidence>
<protein>
    <recommendedName>
        <fullName evidence="13">AraC family transcriptional regulator</fullName>
    </recommendedName>
</protein>
<dbReference type="SMART" id="SM00342">
    <property type="entry name" value="HTH_ARAC"/>
    <property type="match status" value="1"/>
</dbReference>
<comment type="caution">
    <text evidence="11">The sequence shown here is derived from an EMBL/GenBank/DDBJ whole genome shotgun (WGS) entry which is preliminary data.</text>
</comment>
<dbReference type="SUPFAM" id="SSF46689">
    <property type="entry name" value="Homeodomain-like"/>
    <property type="match status" value="2"/>
</dbReference>
<dbReference type="PROSITE" id="PS50110">
    <property type="entry name" value="RESPONSE_REGULATORY"/>
    <property type="match status" value="1"/>
</dbReference>
<organism evidence="11 12">
    <name type="scientific">Paenibacillus cisolokensis</name>
    <dbReference type="NCBI Taxonomy" id="1658519"/>
    <lineage>
        <taxon>Bacteria</taxon>
        <taxon>Bacillati</taxon>
        <taxon>Bacillota</taxon>
        <taxon>Bacilli</taxon>
        <taxon>Bacillales</taxon>
        <taxon>Paenibacillaceae</taxon>
        <taxon>Paenibacillus</taxon>
    </lineage>
</organism>
<dbReference type="Gene3D" id="1.10.10.60">
    <property type="entry name" value="Homeodomain-like"/>
    <property type="match status" value="2"/>
</dbReference>
<evidence type="ECO:0000313" key="11">
    <source>
        <dbReference type="EMBL" id="GIQ63512.1"/>
    </source>
</evidence>
<dbReference type="Proteomes" id="UP000680304">
    <property type="component" value="Unassembled WGS sequence"/>
</dbReference>
<feature type="domain" description="Response regulatory" evidence="10">
    <location>
        <begin position="3"/>
        <end position="120"/>
    </location>
</feature>
<evidence type="ECO:0000259" key="10">
    <source>
        <dbReference type="PROSITE" id="PS50110"/>
    </source>
</evidence>
<dbReference type="CDD" id="cd17536">
    <property type="entry name" value="REC_YesN-like"/>
    <property type="match status" value="1"/>
</dbReference>
<dbReference type="PANTHER" id="PTHR42713:SF3">
    <property type="entry name" value="TRANSCRIPTIONAL REGULATORY PROTEIN HPTR"/>
    <property type="match status" value="1"/>
</dbReference>
<dbReference type="EMBL" id="BOVJ01000064">
    <property type="protein sequence ID" value="GIQ63512.1"/>
    <property type="molecule type" value="Genomic_DNA"/>
</dbReference>
<dbReference type="InterPro" id="IPR020449">
    <property type="entry name" value="Tscrpt_reg_AraC-type_HTH"/>
</dbReference>
<gene>
    <name evidence="11" type="ORF">PACILC2_20800</name>
</gene>
<reference evidence="11 12" key="1">
    <citation type="submission" date="2021-04" db="EMBL/GenBank/DDBJ databases">
        <title>Draft genome sequence of Paenibacillus cisolokensis, LC2-13A.</title>
        <authorList>
            <person name="Uke A."/>
            <person name="Chhe C."/>
            <person name="Baramee S."/>
            <person name="Kosugi A."/>
        </authorList>
    </citation>
    <scope>NUCLEOTIDE SEQUENCE [LARGE SCALE GENOMIC DNA]</scope>
    <source>
        <strain evidence="11 12">LC2-13A</strain>
    </source>
</reference>
<evidence type="ECO:0000256" key="7">
    <source>
        <dbReference type="ARBA" id="ARBA00023163"/>
    </source>
</evidence>
<name>A0ABQ4N5R8_9BACL</name>
<dbReference type="PRINTS" id="PR00032">
    <property type="entry name" value="HTHARAC"/>
</dbReference>
<evidence type="ECO:0000256" key="5">
    <source>
        <dbReference type="ARBA" id="ARBA00023015"/>
    </source>
</evidence>
<evidence type="ECO:0000256" key="6">
    <source>
        <dbReference type="ARBA" id="ARBA00023125"/>
    </source>
</evidence>
<evidence type="ECO:0000259" key="9">
    <source>
        <dbReference type="PROSITE" id="PS01124"/>
    </source>
</evidence>
<dbReference type="PROSITE" id="PS01124">
    <property type="entry name" value="HTH_ARAC_FAMILY_2"/>
    <property type="match status" value="1"/>
</dbReference>
<evidence type="ECO:0000256" key="8">
    <source>
        <dbReference type="PROSITE-ProRule" id="PRU00169"/>
    </source>
</evidence>
<feature type="modified residue" description="4-aspartylphosphate" evidence="8">
    <location>
        <position position="55"/>
    </location>
</feature>
<keyword evidence="2" id="KW-0963">Cytoplasm</keyword>
<comment type="subcellular location">
    <subcellularLocation>
        <location evidence="1">Cytoplasm</location>
    </subcellularLocation>
</comment>
<evidence type="ECO:0000256" key="4">
    <source>
        <dbReference type="ARBA" id="ARBA00023012"/>
    </source>
</evidence>
<evidence type="ECO:0008006" key="13">
    <source>
        <dbReference type="Google" id="ProtNLM"/>
    </source>
</evidence>
<keyword evidence="5" id="KW-0805">Transcription regulation</keyword>
<keyword evidence="4" id="KW-0902">Two-component regulatory system</keyword>
<dbReference type="InterPro" id="IPR009057">
    <property type="entry name" value="Homeodomain-like_sf"/>
</dbReference>
<evidence type="ECO:0000313" key="12">
    <source>
        <dbReference type="Proteomes" id="UP000680304"/>
    </source>
</evidence>
<keyword evidence="7" id="KW-0804">Transcription</keyword>
<dbReference type="Pfam" id="PF12833">
    <property type="entry name" value="HTH_18"/>
    <property type="match status" value="1"/>
</dbReference>
<feature type="domain" description="HTH araC/xylS-type" evidence="9">
    <location>
        <begin position="394"/>
        <end position="491"/>
    </location>
</feature>
<evidence type="ECO:0000256" key="1">
    <source>
        <dbReference type="ARBA" id="ARBA00004496"/>
    </source>
</evidence>
<keyword evidence="6" id="KW-0238">DNA-binding</keyword>
<accession>A0ABQ4N5R8</accession>
<dbReference type="InterPro" id="IPR001789">
    <property type="entry name" value="Sig_transdc_resp-reg_receiver"/>
</dbReference>
<dbReference type="SMART" id="SM00448">
    <property type="entry name" value="REC"/>
    <property type="match status" value="1"/>
</dbReference>
<proteinExistence type="predicted"/>
<dbReference type="InterPro" id="IPR051552">
    <property type="entry name" value="HptR"/>
</dbReference>